<dbReference type="AlphaFoldDB" id="A0A1F7JGF0"/>
<keyword evidence="1 5" id="KW-0678">Repressor</keyword>
<dbReference type="GO" id="GO:0045892">
    <property type="term" value="P:negative regulation of DNA-templated transcription"/>
    <property type="evidence" value="ECO:0007669"/>
    <property type="project" value="UniProtKB-UniRule"/>
</dbReference>
<dbReference type="InterPro" id="IPR036390">
    <property type="entry name" value="WH_DNA-bd_sf"/>
</dbReference>
<feature type="domain" description="Heat-inducible transcription repressor HrcA C-terminal" evidence="6">
    <location>
        <begin position="74"/>
        <end position="227"/>
    </location>
</feature>
<protein>
    <recommendedName>
        <fullName evidence="5">Heat-inducible transcription repressor HrcA</fullName>
    </recommendedName>
</protein>
<dbReference type="InterPro" id="IPR029016">
    <property type="entry name" value="GAF-like_dom_sf"/>
</dbReference>
<dbReference type="Pfam" id="PF01628">
    <property type="entry name" value="HrcA"/>
    <property type="match status" value="1"/>
</dbReference>
<dbReference type="SUPFAM" id="SSF55781">
    <property type="entry name" value="GAF domain-like"/>
    <property type="match status" value="1"/>
</dbReference>
<gene>
    <name evidence="5" type="primary">hrcA</name>
    <name evidence="7" type="ORF">A3H78_05390</name>
</gene>
<dbReference type="InterPro" id="IPR021153">
    <property type="entry name" value="HrcA_C"/>
</dbReference>
<dbReference type="InterPro" id="IPR036388">
    <property type="entry name" value="WH-like_DNA-bd_sf"/>
</dbReference>
<evidence type="ECO:0000259" key="6">
    <source>
        <dbReference type="Pfam" id="PF01628"/>
    </source>
</evidence>
<dbReference type="InterPro" id="IPR002571">
    <property type="entry name" value="HrcA"/>
</dbReference>
<keyword evidence="4 5" id="KW-0804">Transcription</keyword>
<comment type="function">
    <text evidence="5">Negative regulator of class I heat shock genes (grpE-dnaK-dnaJ and groELS operons). Prevents heat-shock induction of these operons.</text>
</comment>
<evidence type="ECO:0000256" key="1">
    <source>
        <dbReference type="ARBA" id="ARBA00022491"/>
    </source>
</evidence>
<dbReference type="SUPFAM" id="SSF46785">
    <property type="entry name" value="Winged helix' DNA-binding domain"/>
    <property type="match status" value="1"/>
</dbReference>
<evidence type="ECO:0000313" key="7">
    <source>
        <dbReference type="EMBL" id="OGK54700.1"/>
    </source>
</evidence>
<dbReference type="HAMAP" id="MF_00081">
    <property type="entry name" value="HrcA"/>
    <property type="match status" value="1"/>
</dbReference>
<dbReference type="Gene3D" id="1.10.10.10">
    <property type="entry name" value="Winged helix-like DNA-binding domain superfamily/Winged helix DNA-binding domain"/>
    <property type="match status" value="1"/>
</dbReference>
<keyword evidence="2 5" id="KW-0805">Transcription regulation</keyword>
<evidence type="ECO:0000256" key="3">
    <source>
        <dbReference type="ARBA" id="ARBA00023016"/>
    </source>
</evidence>
<organism evidence="7 8">
    <name type="scientific">Candidatus Roizmanbacteria bacterium RIFCSPLOWO2_02_FULL_36_11</name>
    <dbReference type="NCBI Taxonomy" id="1802071"/>
    <lineage>
        <taxon>Bacteria</taxon>
        <taxon>Candidatus Roizmaniibacteriota</taxon>
    </lineage>
</organism>
<dbReference type="Gene3D" id="3.30.450.40">
    <property type="match status" value="1"/>
</dbReference>
<reference evidence="7 8" key="1">
    <citation type="journal article" date="2016" name="Nat. Commun.">
        <title>Thousands of microbial genomes shed light on interconnected biogeochemical processes in an aquifer system.</title>
        <authorList>
            <person name="Anantharaman K."/>
            <person name="Brown C.T."/>
            <person name="Hug L.A."/>
            <person name="Sharon I."/>
            <person name="Castelle C.J."/>
            <person name="Probst A.J."/>
            <person name="Thomas B.C."/>
            <person name="Singh A."/>
            <person name="Wilkins M.J."/>
            <person name="Karaoz U."/>
            <person name="Brodie E.L."/>
            <person name="Williams K.H."/>
            <person name="Hubbard S.S."/>
            <person name="Banfield J.F."/>
        </authorList>
    </citation>
    <scope>NUCLEOTIDE SEQUENCE [LARGE SCALE GENOMIC DNA]</scope>
</reference>
<sequence length="246" mass="28452">MIDLTPRQTDILKKIIQEYTEAGEPVGSEILDKKYNLGVCPATVRNEMVELAKKGYLKKSHFSSGRIPTADAFRFYIKNLMEEKELSTAEEVSTKSDIWDYRNELHRLLQNSTRLLAKRTNMLAVSSTNLGDIYYYGINNFLRQREFWDLDIACDFLERLDETSFFKEILDEFKRLENEIIFFLGEKDLKDNTLENCATVFGEFEGQSLKGIIGVMGPKRMHYDVVIPNVKYLTGLIESMVIEQGL</sequence>
<dbReference type="EMBL" id="MGAV01000013">
    <property type="protein sequence ID" value="OGK54700.1"/>
    <property type="molecule type" value="Genomic_DNA"/>
</dbReference>
<evidence type="ECO:0000256" key="4">
    <source>
        <dbReference type="ARBA" id="ARBA00023163"/>
    </source>
</evidence>
<evidence type="ECO:0000256" key="2">
    <source>
        <dbReference type="ARBA" id="ARBA00023015"/>
    </source>
</evidence>
<dbReference type="PANTHER" id="PTHR34824">
    <property type="entry name" value="HEAT-INDUCIBLE TRANSCRIPTION REPRESSOR HRCA"/>
    <property type="match status" value="1"/>
</dbReference>
<evidence type="ECO:0000313" key="8">
    <source>
        <dbReference type="Proteomes" id="UP000177418"/>
    </source>
</evidence>
<name>A0A1F7JGF0_9BACT</name>
<dbReference type="Proteomes" id="UP000177418">
    <property type="component" value="Unassembled WGS sequence"/>
</dbReference>
<proteinExistence type="inferred from homology"/>
<accession>A0A1F7JGF0</accession>
<evidence type="ECO:0000256" key="5">
    <source>
        <dbReference type="HAMAP-Rule" id="MF_00081"/>
    </source>
</evidence>
<comment type="similarity">
    <text evidence="5">Belongs to the HrcA family.</text>
</comment>
<dbReference type="GO" id="GO:0003677">
    <property type="term" value="F:DNA binding"/>
    <property type="evidence" value="ECO:0007669"/>
    <property type="project" value="InterPro"/>
</dbReference>
<dbReference type="PANTHER" id="PTHR34824:SF1">
    <property type="entry name" value="HEAT-INDUCIBLE TRANSCRIPTION REPRESSOR HRCA"/>
    <property type="match status" value="1"/>
</dbReference>
<keyword evidence="3 5" id="KW-0346">Stress response</keyword>
<comment type="caution">
    <text evidence="7">The sequence shown here is derived from an EMBL/GenBank/DDBJ whole genome shotgun (WGS) entry which is preliminary data.</text>
</comment>